<dbReference type="PANTHER" id="PTHR16955:SF6">
    <property type="entry name" value="METASTASIS-SUPPRESSOR KISS-1"/>
    <property type="match status" value="1"/>
</dbReference>
<name>A0A8J6AAS6_GALPY</name>
<dbReference type="AlphaFoldDB" id="A0A8J6AAS6"/>
<feature type="chain" id="PRO_5035297569" evidence="2">
    <location>
        <begin position="18"/>
        <end position="143"/>
    </location>
</feature>
<dbReference type="Pfam" id="PF15152">
    <property type="entry name" value="Kisspeptin"/>
    <property type="match status" value="1"/>
</dbReference>
<evidence type="ECO:0000256" key="1">
    <source>
        <dbReference type="SAM" id="MobiDB-lite"/>
    </source>
</evidence>
<proteinExistence type="predicted"/>
<feature type="signal peptide" evidence="2">
    <location>
        <begin position="1"/>
        <end position="17"/>
    </location>
</feature>
<feature type="region of interest" description="Disordered" evidence="1">
    <location>
        <begin position="120"/>
        <end position="143"/>
    </location>
</feature>
<evidence type="ECO:0000313" key="3">
    <source>
        <dbReference type="EMBL" id="KAG8518066.1"/>
    </source>
</evidence>
<evidence type="ECO:0000256" key="2">
    <source>
        <dbReference type="SAM" id="SignalP"/>
    </source>
</evidence>
<reference evidence="3" key="1">
    <citation type="journal article" date="2021" name="Evol. Appl.">
        <title>The genome of the Pyrenean desman and the effects of bottlenecks and inbreeding on the genomic landscape of an endangered species.</title>
        <authorList>
            <person name="Escoda L."/>
            <person name="Castresana J."/>
        </authorList>
    </citation>
    <scope>NUCLEOTIDE SEQUENCE</scope>
    <source>
        <tissue evidence="3">Spleen</tissue>
    </source>
</reference>
<protein>
    <submittedName>
        <fullName evidence="3">Metastasis-suppressor KiSS-1</fullName>
    </submittedName>
</protein>
<organism evidence="3 4">
    <name type="scientific">Galemys pyrenaicus</name>
    <name type="common">Iberian desman</name>
    <name type="synonym">Pyrenean desman</name>
    <dbReference type="NCBI Taxonomy" id="202257"/>
    <lineage>
        <taxon>Eukaryota</taxon>
        <taxon>Metazoa</taxon>
        <taxon>Chordata</taxon>
        <taxon>Craniata</taxon>
        <taxon>Vertebrata</taxon>
        <taxon>Euteleostomi</taxon>
        <taxon>Mammalia</taxon>
        <taxon>Eutheria</taxon>
        <taxon>Laurasiatheria</taxon>
        <taxon>Eulipotyphla</taxon>
        <taxon>Talpidae</taxon>
        <taxon>Galemys</taxon>
    </lineage>
</organism>
<evidence type="ECO:0000313" key="4">
    <source>
        <dbReference type="Proteomes" id="UP000700334"/>
    </source>
</evidence>
<dbReference type="GO" id="GO:0007186">
    <property type="term" value="P:G protein-coupled receptor signaling pathway"/>
    <property type="evidence" value="ECO:0007669"/>
    <property type="project" value="TreeGrafter"/>
</dbReference>
<keyword evidence="4" id="KW-1185">Reference proteome</keyword>
<dbReference type="InterPro" id="IPR020207">
    <property type="entry name" value="Metastasis-suppressor_KiSS-1"/>
</dbReference>
<dbReference type="Proteomes" id="UP000700334">
    <property type="component" value="Unassembled WGS sequence"/>
</dbReference>
<dbReference type="GO" id="GO:0031773">
    <property type="term" value="F:kisspeptin receptor binding"/>
    <property type="evidence" value="ECO:0007669"/>
    <property type="project" value="TreeGrafter"/>
</dbReference>
<accession>A0A8J6AAS6</accession>
<feature type="region of interest" description="Disordered" evidence="1">
    <location>
        <begin position="25"/>
        <end position="106"/>
    </location>
</feature>
<dbReference type="OrthoDB" id="9899812at2759"/>
<sequence length="143" mass="15648">MNSLVFWKLMLFLCATSFRETSEKVVPGENPRCTGLQPPHQALHGSWEQSPRCEERKPARAGPSPRGASPCPPPESPTAPQHPGVCSAAGSRHAPAPRGAMLVPREKELSYNWNSFGLRYGKRQAQARLPEPPRAYRGAGARP</sequence>
<keyword evidence="2" id="KW-0732">Signal</keyword>
<dbReference type="PANTHER" id="PTHR16955">
    <property type="entry name" value="METASTASIS-SUPPRESSOR KISS-1"/>
    <property type="match status" value="1"/>
</dbReference>
<dbReference type="EMBL" id="JAGFMF010011641">
    <property type="protein sequence ID" value="KAG8518066.1"/>
    <property type="molecule type" value="Genomic_DNA"/>
</dbReference>
<gene>
    <name evidence="3" type="ORF">J0S82_016906</name>
</gene>
<comment type="caution">
    <text evidence="3">The sequence shown here is derived from an EMBL/GenBank/DDBJ whole genome shotgun (WGS) entry which is preliminary data.</text>
</comment>
<dbReference type="GO" id="GO:0007204">
    <property type="term" value="P:positive regulation of cytosolic calcium ion concentration"/>
    <property type="evidence" value="ECO:0007669"/>
    <property type="project" value="TreeGrafter"/>
</dbReference>